<sequence length="199" mass="22005">MTDRLNVLFVCNANECRSPLAHRHFETVLRRRGLEPLFSVRSAGVRAIPGRPMVKEYVRLLTDDDPACADFRSRALTPALLEEADVVVTMTRAELAEALRMRPLALTYTVTLRELAKCVDRVRVCDATDPAGQLASLVHRTIRERGAAAPVQRGDHDIPDPVGRPAATLHRTAETIVRSVDQVTGLLYAAQLRLTGSFL</sequence>
<dbReference type="GO" id="GO:0004725">
    <property type="term" value="F:protein tyrosine phosphatase activity"/>
    <property type="evidence" value="ECO:0007669"/>
    <property type="project" value="TreeGrafter"/>
</dbReference>
<dbReference type="SUPFAM" id="SSF52788">
    <property type="entry name" value="Phosphotyrosine protein phosphatases I"/>
    <property type="match status" value="1"/>
</dbReference>
<dbReference type="EMBL" id="QGHB01000002">
    <property type="protein sequence ID" value="PWK89582.1"/>
    <property type="molecule type" value="Genomic_DNA"/>
</dbReference>
<reference evidence="2 4" key="1">
    <citation type="submission" date="2018-05" db="EMBL/GenBank/DDBJ databases">
        <title>Genomic Encyclopedia of Type Strains, Phase IV (KMG-IV): sequencing the most valuable type-strain genomes for metagenomic binning, comparative biology and taxonomic classification.</title>
        <authorList>
            <person name="Goeker M."/>
        </authorList>
    </citation>
    <scope>NUCLEOTIDE SEQUENCE [LARGE SCALE GENOMIC DNA]</scope>
    <source>
        <strain evidence="3 5">DSM 45479</strain>
        <strain evidence="2 4">DSM 45480</strain>
    </source>
</reference>
<organism evidence="2 4">
    <name type="scientific">Lentzea atacamensis</name>
    <dbReference type="NCBI Taxonomy" id="531938"/>
    <lineage>
        <taxon>Bacteria</taxon>
        <taxon>Bacillati</taxon>
        <taxon>Actinomycetota</taxon>
        <taxon>Actinomycetes</taxon>
        <taxon>Pseudonocardiales</taxon>
        <taxon>Pseudonocardiaceae</taxon>
        <taxon>Lentzea</taxon>
    </lineage>
</organism>
<dbReference type="InterPro" id="IPR023485">
    <property type="entry name" value="Ptyr_pPase"/>
</dbReference>
<name>A0A316I801_9PSEU</name>
<feature type="domain" description="Phosphotyrosine protein phosphatase I" evidence="1">
    <location>
        <begin position="5"/>
        <end position="186"/>
    </location>
</feature>
<comment type="caution">
    <text evidence="2">The sequence shown here is derived from an EMBL/GenBank/DDBJ whole genome shotgun (WGS) entry which is preliminary data.</text>
</comment>
<dbReference type="PANTHER" id="PTHR11717:SF31">
    <property type="entry name" value="LOW MOLECULAR WEIGHT PROTEIN-TYROSINE-PHOSPHATASE ETP-RELATED"/>
    <property type="match status" value="1"/>
</dbReference>
<evidence type="ECO:0000313" key="4">
    <source>
        <dbReference type="Proteomes" id="UP000246005"/>
    </source>
</evidence>
<evidence type="ECO:0000313" key="3">
    <source>
        <dbReference type="EMBL" id="RAS60638.1"/>
    </source>
</evidence>
<dbReference type="PANTHER" id="PTHR11717">
    <property type="entry name" value="LOW MOLECULAR WEIGHT PROTEIN TYROSINE PHOSPHATASE"/>
    <property type="match status" value="1"/>
</dbReference>
<dbReference type="SMART" id="SM00226">
    <property type="entry name" value="LMWPc"/>
    <property type="match status" value="1"/>
</dbReference>
<dbReference type="Proteomes" id="UP000246005">
    <property type="component" value="Unassembled WGS sequence"/>
</dbReference>
<keyword evidence="5" id="KW-1185">Reference proteome</keyword>
<dbReference type="EMBL" id="QLTT01000011">
    <property type="protein sequence ID" value="RAS60638.1"/>
    <property type="molecule type" value="Genomic_DNA"/>
</dbReference>
<proteinExistence type="predicted"/>
<evidence type="ECO:0000313" key="2">
    <source>
        <dbReference type="EMBL" id="PWK89582.1"/>
    </source>
</evidence>
<accession>A0A316I801</accession>
<evidence type="ECO:0000313" key="5">
    <source>
        <dbReference type="Proteomes" id="UP000248714"/>
    </source>
</evidence>
<dbReference type="Proteomes" id="UP000248714">
    <property type="component" value="Unassembled WGS sequence"/>
</dbReference>
<dbReference type="Pfam" id="PF01451">
    <property type="entry name" value="LMWPc"/>
    <property type="match status" value="1"/>
</dbReference>
<protein>
    <submittedName>
        <fullName evidence="2">Low molecular weight phosphotyrosine protein phosphatase</fullName>
    </submittedName>
</protein>
<dbReference type="InterPro" id="IPR050438">
    <property type="entry name" value="LMW_PTPase"/>
</dbReference>
<dbReference type="RefSeq" id="WP_170154856.1">
    <property type="nucleotide sequence ID" value="NZ_QGHB01000002.1"/>
</dbReference>
<dbReference type="Gene3D" id="3.40.50.2300">
    <property type="match status" value="1"/>
</dbReference>
<dbReference type="InterPro" id="IPR036196">
    <property type="entry name" value="Ptyr_pPase_sf"/>
</dbReference>
<evidence type="ECO:0000259" key="1">
    <source>
        <dbReference type="SMART" id="SM00226"/>
    </source>
</evidence>
<dbReference type="AlphaFoldDB" id="A0A316I801"/>
<gene>
    <name evidence="3" type="ORF">C8D87_11156</name>
    <name evidence="2" type="ORF">C8D88_102857</name>
</gene>